<proteinExistence type="predicted"/>
<name>A0ABU6RUU8_9FABA</name>
<dbReference type="Proteomes" id="UP001341840">
    <property type="component" value="Unassembled WGS sequence"/>
</dbReference>
<keyword evidence="2" id="KW-1185">Reference proteome</keyword>
<evidence type="ECO:0000313" key="1">
    <source>
        <dbReference type="EMBL" id="MED6127719.1"/>
    </source>
</evidence>
<gene>
    <name evidence="1" type="ORF">PIB30_090798</name>
</gene>
<protein>
    <submittedName>
        <fullName evidence="1">Uncharacterized protein</fullName>
    </submittedName>
</protein>
<organism evidence="1 2">
    <name type="scientific">Stylosanthes scabra</name>
    <dbReference type="NCBI Taxonomy" id="79078"/>
    <lineage>
        <taxon>Eukaryota</taxon>
        <taxon>Viridiplantae</taxon>
        <taxon>Streptophyta</taxon>
        <taxon>Embryophyta</taxon>
        <taxon>Tracheophyta</taxon>
        <taxon>Spermatophyta</taxon>
        <taxon>Magnoliopsida</taxon>
        <taxon>eudicotyledons</taxon>
        <taxon>Gunneridae</taxon>
        <taxon>Pentapetalae</taxon>
        <taxon>rosids</taxon>
        <taxon>fabids</taxon>
        <taxon>Fabales</taxon>
        <taxon>Fabaceae</taxon>
        <taxon>Papilionoideae</taxon>
        <taxon>50 kb inversion clade</taxon>
        <taxon>dalbergioids sensu lato</taxon>
        <taxon>Dalbergieae</taxon>
        <taxon>Pterocarpus clade</taxon>
        <taxon>Stylosanthes</taxon>
    </lineage>
</organism>
<reference evidence="1 2" key="1">
    <citation type="journal article" date="2023" name="Plants (Basel)">
        <title>Bridging the Gap: Combining Genomics and Transcriptomics Approaches to Understand Stylosanthes scabra, an Orphan Legume from the Brazilian Caatinga.</title>
        <authorList>
            <person name="Ferreira-Neto J.R.C."/>
            <person name="da Silva M.D."/>
            <person name="Binneck E."/>
            <person name="de Melo N.F."/>
            <person name="da Silva R.H."/>
            <person name="de Melo A.L.T.M."/>
            <person name="Pandolfi V."/>
            <person name="Bustamante F.O."/>
            <person name="Brasileiro-Vidal A.C."/>
            <person name="Benko-Iseppon A.M."/>
        </authorList>
    </citation>
    <scope>NUCLEOTIDE SEQUENCE [LARGE SCALE GENOMIC DNA]</scope>
    <source>
        <tissue evidence="1">Leaves</tissue>
    </source>
</reference>
<dbReference type="EMBL" id="JASCZI010031983">
    <property type="protein sequence ID" value="MED6127719.1"/>
    <property type="molecule type" value="Genomic_DNA"/>
</dbReference>
<evidence type="ECO:0000313" key="2">
    <source>
        <dbReference type="Proteomes" id="UP001341840"/>
    </source>
</evidence>
<accession>A0ABU6RUU8</accession>
<sequence length="69" mass="7414">METGSSIGRPTTTLGRVVDMVEQLHISSGAPPTDFTLASVHQATIDILEALGEHDRTLHHQFIQPAPPS</sequence>
<comment type="caution">
    <text evidence="1">The sequence shown here is derived from an EMBL/GenBank/DDBJ whole genome shotgun (WGS) entry which is preliminary data.</text>
</comment>